<protein>
    <submittedName>
        <fullName evidence="2">Uncharacterized protein</fullName>
    </submittedName>
</protein>
<comment type="caution">
    <text evidence="2">The sequence shown here is derived from an EMBL/GenBank/DDBJ whole genome shotgun (WGS) entry which is preliminary data.</text>
</comment>
<feature type="compositionally biased region" description="Polar residues" evidence="1">
    <location>
        <begin position="468"/>
        <end position="483"/>
    </location>
</feature>
<feature type="region of interest" description="Disordered" evidence="1">
    <location>
        <begin position="468"/>
        <end position="493"/>
    </location>
</feature>
<feature type="compositionally biased region" description="Basic and acidic residues" evidence="1">
    <location>
        <begin position="484"/>
        <end position="493"/>
    </location>
</feature>
<sequence>MTLGFTDQLALLPYGDRFFGGAAQARSRSYPSDSEPNLHVPFEPYDYPRPLPSVAVRLQDPLLRCERDLGWNIDWAVAFIVDRIEQNWADTAEEFKSIRIQAATLERDGLVHEIPYCIFNKLDEVLFAGHLKNAVKRISIILNVDALEYAKAKDVVAILIHHMIYAYFLVACGGQKEDEVDYGRLDHSVHFGKIMLTVKKFSAVHGRELSLLDYGHNLPNVRYVEDEYCSPRRREAVEREDREQWYCSHCHNNIQGPFESDVQKWYGRVCKPLFDQPKCVREPEVQTYNERRHELETRRRARLRSSAKSIEFMYKDKPVLVDGDKLEDFLGVVKAFDKAGSRFLKVHEEISEDTFVRFLEFLHTGSYRPDPHSFAAAAAGLGIERRGPPIIKPQSTTTDACILIDVQFAKLGTLMGFDDCKSYALDRMNAYGILSEDPVAILKEIYKGCEPDSDLKNWARKFLIRAPNSSSPEYHTTSISQQHRAAESSQARE</sequence>
<dbReference type="Proteomes" id="UP001199106">
    <property type="component" value="Unassembled WGS sequence"/>
</dbReference>
<keyword evidence="3" id="KW-1185">Reference proteome</keyword>
<evidence type="ECO:0000313" key="3">
    <source>
        <dbReference type="Proteomes" id="UP001199106"/>
    </source>
</evidence>
<dbReference type="AlphaFoldDB" id="A0AAD4IAU2"/>
<evidence type="ECO:0000313" key="2">
    <source>
        <dbReference type="EMBL" id="KAG9191113.1"/>
    </source>
</evidence>
<gene>
    <name evidence="2" type="ORF">G6011_09201</name>
</gene>
<name>A0AAD4IAU2_9PLEO</name>
<reference evidence="2" key="1">
    <citation type="submission" date="2021-07" db="EMBL/GenBank/DDBJ databases">
        <title>Genome Resource of American Ginseng Black Spot Pathogen Alternaria panax.</title>
        <authorList>
            <person name="Qiu C."/>
            <person name="Wang W."/>
            <person name="Liu Z."/>
        </authorList>
    </citation>
    <scope>NUCLEOTIDE SEQUENCE</scope>
    <source>
        <strain evidence="2">BNCC115425</strain>
    </source>
</reference>
<evidence type="ECO:0000256" key="1">
    <source>
        <dbReference type="SAM" id="MobiDB-lite"/>
    </source>
</evidence>
<dbReference type="EMBL" id="JAANER010000004">
    <property type="protein sequence ID" value="KAG9191113.1"/>
    <property type="molecule type" value="Genomic_DNA"/>
</dbReference>
<proteinExistence type="predicted"/>
<organism evidence="2 3">
    <name type="scientific">Alternaria panax</name>
    <dbReference type="NCBI Taxonomy" id="48097"/>
    <lineage>
        <taxon>Eukaryota</taxon>
        <taxon>Fungi</taxon>
        <taxon>Dikarya</taxon>
        <taxon>Ascomycota</taxon>
        <taxon>Pezizomycotina</taxon>
        <taxon>Dothideomycetes</taxon>
        <taxon>Pleosporomycetidae</taxon>
        <taxon>Pleosporales</taxon>
        <taxon>Pleosporineae</taxon>
        <taxon>Pleosporaceae</taxon>
        <taxon>Alternaria</taxon>
        <taxon>Alternaria sect. Panax</taxon>
    </lineage>
</organism>
<accession>A0AAD4IAU2</accession>